<name>A0ACA9P5Q8_9GLOM</name>
<sequence length="58" mass="6716">KNRSRSSSPSELERESSRVPISQQKIDFNNEPREIVISVNNLISEFGDVRTTKWLDLL</sequence>
<gene>
    <name evidence="1" type="ORF">RPERSI_LOCUS9546</name>
</gene>
<accession>A0ACA9P5Q8</accession>
<evidence type="ECO:0000313" key="2">
    <source>
        <dbReference type="Proteomes" id="UP000789920"/>
    </source>
</evidence>
<reference evidence="1" key="1">
    <citation type="submission" date="2021-06" db="EMBL/GenBank/DDBJ databases">
        <authorList>
            <person name="Kallberg Y."/>
            <person name="Tangrot J."/>
            <person name="Rosling A."/>
        </authorList>
    </citation>
    <scope>NUCLEOTIDE SEQUENCE</scope>
    <source>
        <strain evidence="1">MA461A</strain>
    </source>
</reference>
<evidence type="ECO:0000313" key="1">
    <source>
        <dbReference type="EMBL" id="CAG8690939.1"/>
    </source>
</evidence>
<protein>
    <submittedName>
        <fullName evidence="1">3681_t:CDS:1</fullName>
    </submittedName>
</protein>
<dbReference type="EMBL" id="CAJVQC010018133">
    <property type="protein sequence ID" value="CAG8690939.1"/>
    <property type="molecule type" value="Genomic_DNA"/>
</dbReference>
<comment type="caution">
    <text evidence="1">The sequence shown here is derived from an EMBL/GenBank/DDBJ whole genome shotgun (WGS) entry which is preliminary data.</text>
</comment>
<organism evidence="1 2">
    <name type="scientific">Racocetra persica</name>
    <dbReference type="NCBI Taxonomy" id="160502"/>
    <lineage>
        <taxon>Eukaryota</taxon>
        <taxon>Fungi</taxon>
        <taxon>Fungi incertae sedis</taxon>
        <taxon>Mucoromycota</taxon>
        <taxon>Glomeromycotina</taxon>
        <taxon>Glomeromycetes</taxon>
        <taxon>Diversisporales</taxon>
        <taxon>Gigasporaceae</taxon>
        <taxon>Racocetra</taxon>
    </lineage>
</organism>
<feature type="non-terminal residue" evidence="1">
    <location>
        <position position="1"/>
    </location>
</feature>
<keyword evidence="2" id="KW-1185">Reference proteome</keyword>
<dbReference type="Proteomes" id="UP000789920">
    <property type="component" value="Unassembled WGS sequence"/>
</dbReference>
<proteinExistence type="predicted"/>